<reference evidence="1" key="1">
    <citation type="submission" date="2020-07" db="EMBL/GenBank/DDBJ databases">
        <title>Vallitalea pronyensis genome.</title>
        <authorList>
            <person name="Postec A."/>
        </authorList>
    </citation>
    <scope>NUCLEOTIDE SEQUENCE</scope>
    <source>
        <strain evidence="1">FatNI3</strain>
    </source>
</reference>
<sequence length="434" mass="50576">MDSFVNILSSNDKVTSTGDVPSGYNKRIFVPAYSWNEKHYYYLIDTENKAVKRWVVDIHTAKTKLKTYMKENHHYTWRNKLLDALEFSFVPHSSIYHHGKIYVSSVNSYYMIVLDAEHNTYDIILDNEMKMISSTNVIMDDHIIYVRYSAKNRVDNVQHGVPLQAETVRYNLNDKTYTVINRFECNNIVHSVSITPDNKYIISVATTSDPYVAFTENPKAMYQDKPYMRKMLEKGLKESQIHIYDIEKNTFKVIELNNTPAHIEHDLHDPSLCYISSHSLGVNQIDGFIYSFGKSSINKLKLQEESIITDTYESMDFLRIPSHKLFTYNNRKLIAATVFPQQIHIIDYHTMEIYKKIYLDKAIEPVDFSDGPFKYPRADKTPFSVHPISESPYMYFVGGKSIKLYNQETDKTECVIHYNKNNDPIAVLGHSVIW</sequence>
<name>A0A8J8SFQ2_9FIRM</name>
<dbReference type="EMBL" id="CP058649">
    <property type="protein sequence ID" value="QUI21836.1"/>
    <property type="molecule type" value="Genomic_DNA"/>
</dbReference>
<evidence type="ECO:0000313" key="2">
    <source>
        <dbReference type="Proteomes" id="UP000683246"/>
    </source>
</evidence>
<dbReference type="AlphaFoldDB" id="A0A8J8SFQ2"/>
<dbReference type="KEGG" id="vpy:HZI73_05780"/>
<gene>
    <name evidence="1" type="ORF">HZI73_05780</name>
</gene>
<protein>
    <submittedName>
        <fullName evidence="1">Uncharacterized protein</fullName>
    </submittedName>
</protein>
<keyword evidence="2" id="KW-1185">Reference proteome</keyword>
<organism evidence="1 2">
    <name type="scientific">Vallitalea pronyensis</name>
    <dbReference type="NCBI Taxonomy" id="1348613"/>
    <lineage>
        <taxon>Bacteria</taxon>
        <taxon>Bacillati</taxon>
        <taxon>Bacillota</taxon>
        <taxon>Clostridia</taxon>
        <taxon>Lachnospirales</taxon>
        <taxon>Vallitaleaceae</taxon>
        <taxon>Vallitalea</taxon>
    </lineage>
</organism>
<accession>A0A8J8SFQ2</accession>
<dbReference type="RefSeq" id="WP_212697306.1">
    <property type="nucleotide sequence ID" value="NZ_CP058649.1"/>
</dbReference>
<proteinExistence type="predicted"/>
<evidence type="ECO:0000313" key="1">
    <source>
        <dbReference type="EMBL" id="QUI21836.1"/>
    </source>
</evidence>
<dbReference type="Proteomes" id="UP000683246">
    <property type="component" value="Chromosome"/>
</dbReference>
<dbReference type="SUPFAM" id="SSF69322">
    <property type="entry name" value="Tricorn protease domain 2"/>
    <property type="match status" value="1"/>
</dbReference>